<protein>
    <submittedName>
        <fullName evidence="3">META domain-containing protein</fullName>
    </submittedName>
</protein>
<evidence type="ECO:0000259" key="2">
    <source>
        <dbReference type="Pfam" id="PF03724"/>
    </source>
</evidence>
<feature type="signal peptide" evidence="1">
    <location>
        <begin position="1"/>
        <end position="21"/>
    </location>
</feature>
<keyword evidence="4" id="KW-1185">Reference proteome</keyword>
<proteinExistence type="predicted"/>
<accession>A0ABT8R776</accession>
<dbReference type="EMBL" id="JAUKPO010000009">
    <property type="protein sequence ID" value="MDO1447960.1"/>
    <property type="molecule type" value="Genomic_DNA"/>
</dbReference>
<feature type="domain" description="DUF306" evidence="2">
    <location>
        <begin position="31"/>
        <end position="137"/>
    </location>
</feature>
<comment type="caution">
    <text evidence="3">The sequence shown here is derived from an EMBL/GenBank/DDBJ whole genome shotgun (WGS) entry which is preliminary data.</text>
</comment>
<dbReference type="PANTHER" id="PTHR35535:SF2">
    <property type="entry name" value="DUF306 DOMAIN-CONTAINING PROTEIN"/>
    <property type="match status" value="1"/>
</dbReference>
<feature type="chain" id="PRO_5047178128" evidence="1">
    <location>
        <begin position="22"/>
        <end position="142"/>
    </location>
</feature>
<dbReference type="InterPro" id="IPR038670">
    <property type="entry name" value="HslJ-like_sf"/>
</dbReference>
<evidence type="ECO:0000313" key="3">
    <source>
        <dbReference type="EMBL" id="MDO1447960.1"/>
    </source>
</evidence>
<evidence type="ECO:0000313" key="4">
    <source>
        <dbReference type="Proteomes" id="UP001168528"/>
    </source>
</evidence>
<dbReference type="InterPro" id="IPR053147">
    <property type="entry name" value="Hsp_HslJ-like"/>
</dbReference>
<dbReference type="PANTHER" id="PTHR35535">
    <property type="entry name" value="HEAT SHOCK PROTEIN HSLJ"/>
    <property type="match status" value="1"/>
</dbReference>
<evidence type="ECO:0000256" key="1">
    <source>
        <dbReference type="SAM" id="SignalP"/>
    </source>
</evidence>
<dbReference type="RefSeq" id="WP_302038765.1">
    <property type="nucleotide sequence ID" value="NZ_JAUKPO010000009.1"/>
</dbReference>
<reference evidence="3" key="1">
    <citation type="submission" date="2023-07" db="EMBL/GenBank/DDBJ databases">
        <title>The genome sequence of Rhodocytophaga aerolata KACC 12507.</title>
        <authorList>
            <person name="Zhang X."/>
        </authorList>
    </citation>
    <scope>NUCLEOTIDE SEQUENCE</scope>
    <source>
        <strain evidence="3">KACC 12507</strain>
    </source>
</reference>
<dbReference type="InterPro" id="IPR005184">
    <property type="entry name" value="DUF306_Meta_HslJ"/>
</dbReference>
<dbReference type="PROSITE" id="PS51257">
    <property type="entry name" value="PROKAR_LIPOPROTEIN"/>
    <property type="match status" value="1"/>
</dbReference>
<organism evidence="3 4">
    <name type="scientific">Rhodocytophaga aerolata</name>
    <dbReference type="NCBI Taxonomy" id="455078"/>
    <lineage>
        <taxon>Bacteria</taxon>
        <taxon>Pseudomonadati</taxon>
        <taxon>Bacteroidota</taxon>
        <taxon>Cytophagia</taxon>
        <taxon>Cytophagales</taxon>
        <taxon>Rhodocytophagaceae</taxon>
        <taxon>Rhodocytophaga</taxon>
    </lineage>
</organism>
<keyword evidence="1" id="KW-0732">Signal</keyword>
<gene>
    <name evidence="3" type="ORF">Q0590_16935</name>
</gene>
<dbReference type="Pfam" id="PF03724">
    <property type="entry name" value="META"/>
    <property type="match status" value="1"/>
</dbReference>
<sequence length="142" mass="15060">MKKSVLLLCTLALLTSSCTTSKNSLASMMNLLNAKWALQSLAGQSNLGELFSNKLPFLQFDTAAKRVSGNNGCNNLSGPLTIEDGNKISFSQLAATKMACPGNGENAFMDALNKVTNFKLDGGVLTLLSQGQELMKLTKANP</sequence>
<dbReference type="Gene3D" id="2.40.128.270">
    <property type="match status" value="1"/>
</dbReference>
<name>A0ABT8R776_9BACT</name>
<dbReference type="Proteomes" id="UP001168528">
    <property type="component" value="Unassembled WGS sequence"/>
</dbReference>